<evidence type="ECO:0000259" key="2">
    <source>
        <dbReference type="Pfam" id="PF02709"/>
    </source>
</evidence>
<gene>
    <name evidence="3" type="ORF">S01H4_18540</name>
</gene>
<dbReference type="InterPro" id="IPR029044">
    <property type="entry name" value="Nucleotide-diphossugar_trans"/>
</dbReference>
<dbReference type="AlphaFoldDB" id="X1AM97"/>
<dbReference type="InterPro" id="IPR027791">
    <property type="entry name" value="Galactosyl_T_C"/>
</dbReference>
<sequence length="283" mass="32932">MVEEEKVKEIAEAKPEDPKNLYPKEINFKPLAEILEMTWREERAPAFSTWNGKFTTKVTKSYRISLCTTVMNRLKDVQQTIPKNMADNADYENAEFLILDYNSSGNDLEEWIRKNLRDHILTRRVAFFRTSDPAFFDMSHSRNLAFKLATGDIVNNVDADAYTNKGFITFVNKLANEQPEKAMFAKSKQLLRGRLGFYRKEFIEDLGGYDEDLTGYGHDDADLMNRGWELGFTMMPFRGPFSGCTADHVKHQSGNYRELWWKTEGRNRFLSYVKILLGKWKAN</sequence>
<protein>
    <recommendedName>
        <fullName evidence="2">Galactosyltransferase C-terminal domain-containing protein</fullName>
    </recommendedName>
</protein>
<comment type="caution">
    <text evidence="3">The sequence shown here is derived from an EMBL/GenBank/DDBJ whole genome shotgun (WGS) entry which is preliminary data.</text>
</comment>
<accession>X1AM97</accession>
<dbReference type="SUPFAM" id="SSF53448">
    <property type="entry name" value="Nucleotide-diphospho-sugar transferases"/>
    <property type="match status" value="1"/>
</dbReference>
<dbReference type="Gene3D" id="3.90.550.10">
    <property type="entry name" value="Spore Coat Polysaccharide Biosynthesis Protein SpsA, Chain A"/>
    <property type="match status" value="1"/>
</dbReference>
<keyword evidence="1" id="KW-0808">Transferase</keyword>
<dbReference type="Pfam" id="PF02709">
    <property type="entry name" value="Glyco_transf_7C"/>
    <property type="match status" value="1"/>
</dbReference>
<feature type="non-terminal residue" evidence="3">
    <location>
        <position position="283"/>
    </location>
</feature>
<dbReference type="EMBL" id="BART01008226">
    <property type="protein sequence ID" value="GAG70592.1"/>
    <property type="molecule type" value="Genomic_DNA"/>
</dbReference>
<name>X1AM97_9ZZZZ</name>
<dbReference type="CDD" id="cd00761">
    <property type="entry name" value="Glyco_tranf_GTA_type"/>
    <property type="match status" value="1"/>
</dbReference>
<organism evidence="3">
    <name type="scientific">marine sediment metagenome</name>
    <dbReference type="NCBI Taxonomy" id="412755"/>
    <lineage>
        <taxon>unclassified sequences</taxon>
        <taxon>metagenomes</taxon>
        <taxon>ecological metagenomes</taxon>
    </lineage>
</organism>
<evidence type="ECO:0000313" key="3">
    <source>
        <dbReference type="EMBL" id="GAG70592.1"/>
    </source>
</evidence>
<proteinExistence type="predicted"/>
<dbReference type="GO" id="GO:0016740">
    <property type="term" value="F:transferase activity"/>
    <property type="evidence" value="ECO:0007669"/>
    <property type="project" value="UniProtKB-KW"/>
</dbReference>
<feature type="domain" description="Galactosyltransferase C-terminal" evidence="2">
    <location>
        <begin position="196"/>
        <end position="235"/>
    </location>
</feature>
<evidence type="ECO:0000256" key="1">
    <source>
        <dbReference type="ARBA" id="ARBA00022679"/>
    </source>
</evidence>
<reference evidence="3" key="1">
    <citation type="journal article" date="2014" name="Front. Microbiol.">
        <title>High frequency of phylogenetically diverse reductive dehalogenase-homologous genes in deep subseafloor sedimentary metagenomes.</title>
        <authorList>
            <person name="Kawai M."/>
            <person name="Futagami T."/>
            <person name="Toyoda A."/>
            <person name="Takaki Y."/>
            <person name="Nishi S."/>
            <person name="Hori S."/>
            <person name="Arai W."/>
            <person name="Tsubouchi T."/>
            <person name="Morono Y."/>
            <person name="Uchiyama I."/>
            <person name="Ito T."/>
            <person name="Fujiyama A."/>
            <person name="Inagaki F."/>
            <person name="Takami H."/>
        </authorList>
    </citation>
    <scope>NUCLEOTIDE SEQUENCE</scope>
    <source>
        <strain evidence="3">Expedition CK06-06</strain>
    </source>
</reference>